<feature type="region of interest" description="Disordered" evidence="7">
    <location>
        <begin position="289"/>
        <end position="319"/>
    </location>
</feature>
<feature type="compositionally biased region" description="Basic and acidic residues" evidence="7">
    <location>
        <begin position="1114"/>
        <end position="1136"/>
    </location>
</feature>
<evidence type="ECO:0000313" key="10">
    <source>
        <dbReference type="Proteomes" id="UP000041254"/>
    </source>
</evidence>
<feature type="region of interest" description="Disordered" evidence="7">
    <location>
        <begin position="1614"/>
        <end position="1640"/>
    </location>
</feature>
<feature type="region of interest" description="Disordered" evidence="7">
    <location>
        <begin position="1112"/>
        <end position="1138"/>
    </location>
</feature>
<proteinExistence type="predicted"/>
<dbReference type="VEuPathDB" id="CryptoDB:Vbra_5628"/>
<dbReference type="OMA" id="PMTNEAK"/>
<protein>
    <recommendedName>
        <fullName evidence="8">Calponin-homology (CH) domain-containing protein</fullName>
    </recommendedName>
</protein>
<keyword evidence="6" id="KW-0175">Coiled coil</keyword>
<keyword evidence="3" id="KW-0963">Cytoplasm</keyword>
<evidence type="ECO:0000256" key="5">
    <source>
        <dbReference type="ARBA" id="ARBA00023273"/>
    </source>
</evidence>
<dbReference type="PANTHER" id="PTHR45912:SF3">
    <property type="entry name" value="CILIA- AND FLAGELLA-ASSOCIATED PROTEIN 47"/>
    <property type="match status" value="1"/>
</dbReference>
<feature type="region of interest" description="Disordered" evidence="7">
    <location>
        <begin position="87"/>
        <end position="106"/>
    </location>
</feature>
<dbReference type="InterPro" id="IPR058952">
    <property type="entry name" value="Ig_CFAP47"/>
</dbReference>
<organism evidence="9 10">
    <name type="scientific">Vitrella brassicaformis (strain CCMP3155)</name>
    <dbReference type="NCBI Taxonomy" id="1169540"/>
    <lineage>
        <taxon>Eukaryota</taxon>
        <taxon>Sar</taxon>
        <taxon>Alveolata</taxon>
        <taxon>Colpodellida</taxon>
        <taxon>Vitrellaceae</taxon>
        <taxon>Vitrella</taxon>
    </lineage>
</organism>
<evidence type="ECO:0000256" key="1">
    <source>
        <dbReference type="ARBA" id="ARBA00004138"/>
    </source>
</evidence>
<evidence type="ECO:0000256" key="3">
    <source>
        <dbReference type="ARBA" id="ARBA00022490"/>
    </source>
</evidence>
<dbReference type="InParanoid" id="A0A0G4F3L5"/>
<dbReference type="Proteomes" id="UP000041254">
    <property type="component" value="Unassembled WGS sequence"/>
</dbReference>
<feature type="compositionally biased region" description="Polar residues" evidence="7">
    <location>
        <begin position="1542"/>
        <end position="1552"/>
    </location>
</feature>
<dbReference type="InterPro" id="IPR053879">
    <property type="entry name" value="HYDIN_VesB_CFA65-like_Ig"/>
</dbReference>
<keyword evidence="10" id="KW-1185">Reference proteome</keyword>
<dbReference type="SUPFAM" id="SSF47576">
    <property type="entry name" value="Calponin-homology domain, CH-domain"/>
    <property type="match status" value="1"/>
</dbReference>
<comment type="subcellular location">
    <subcellularLocation>
        <location evidence="1">Cell projection</location>
        <location evidence="1">Cilium</location>
    </subcellularLocation>
    <subcellularLocation>
        <location evidence="2">Cytoplasm</location>
    </subcellularLocation>
</comment>
<sequence length="3022" mass="332243">MPQLSHYLSLEPPQLQFLDVQRHTRYIQAFVIRNLTCKAVRVRFLPPKSSVFRLAPHVKPADAVAPGLPLQVEVEYLFSGALTDRAGGAGGTKGQARRKDAEGAEGHRLGEEDIDDVLVVVTEFGRVDVPLCARSPCAVISYPTRLDFGKILVGCHSTKEVLLHNAGSIGGTFSLSCDDLKTPGLQVAFAPPSATIEARKSLKVRVEIMAQKDEQRRATGGAFEERVKVRLTGVSALDGRPPAIELRGVSVTERLHCLVGTEETDAVDMGRLYFGQSRKKTISLLNDGPFPAHFRAQPQPSISQDDLNPSPTPLDNEDPLDALIRSAVSSSPSTSLVSISPCSGTVPAYGELQISVTLTTPPYVPQKGFFTGQQMEAIEAMQKPIDVKCIVECEELMQTTSLNVRAVASVPGLGVGPADRLVFGGCPVGERRDRGMTLTNRHAHLPLTFKIDKVTSIFSSVTHGTLGPLESLPLVVTFLPNHTGPHVKPLTIRYADTLYSMHLEVEAEGLPSPLFAAKPKLLPKTTTKGGLDKTADDLAPQYQYVREEDAVQMKRQKGGPPTMTRLMKKEHWAEEDNKALDSLLQTMQMSQSTITVDANPFALGTQQLRDKIVNRQKYTRAMRHGGQAYRRQQREAATIKKQLEQAENDVLKLSEVADLGLTPGSGLKAPVPKASEVPREPLWLKRPMDEGLEARGVTGKRYVHNENKLFKKKFKAHPSTQAEVRDCAAELEAWQLQLISIGPKNLDFGEIYVKSHSTKCLSVFNDLPSSVLVAITVTNGTDTNTKNGGTELKRSTPLSQVVPSAQAAGFDIVICSDQPGPVHRQCVATINGKYPVKFSVSGQVIPVRLKLSREELNFRFAEDSLEATLTETIILANHGNATARFRWLEPDDTTNALGGQFRVVPSEGQVKAGGGQSCSVTFTPPPHGDTVEAFLTLKIEDGEDVKLHCTGVTPEGTVHFVTKRMDLGSVAVGQRIEQSAVISNPGSTNAIVFVEDVPDAMSVAPTRTRLPSGGTTELQVTALLADPREVNGVLQVRPRGGKPARLPIVLTALVPEVSAAEPEVNFETITLGGFASRPLTLHNESPVDCVLYVDLSDKPEFSLAVAEAMLEGQEADKGDRSNGEGDGGKKEGDRSGKRITARMMENMLQKITKSQYEEAMQPPKPPAMELLRLSPDQQQQQALDRRSSTKMVEIADVDEDEDEEERLSHIWKVTVPQRSTLMLEVQYQPTEIKAHTFSLPVRFVGGTVPPELRREIKAEAVSPRLLLSATLLDFETKVVTTSVVSAPTVASVLELDLTNTDKRAVNWAVDVEALKKYPGVFQMEPSERSIQVDQTVTVRAGFTPKEPIHYQLALPIFISPPQGEEESAAESSSQPAPVDRSRAYLEIRLKGSGVVPTLYFDRREVVLPTVPLNIKSRQVFFVNNEGYDLIELKVRLPSDTVRIPITVEFPEGQMMGLAKSRIPVEVSLLSPKPISFTCRLEFLDGEGVSYSMPVSGTCDNCLLTLYDYLNLNPDFYEIDDTRDPPTLAETEDAEDRMGSEAAPSQRSERSQSAVGSSAGWVIDLSADFLVRWLNGTVLKSVIETYPQDLIASQGRQLHEIVEILTGKKIGPLKQKGPTVTTGGPATSAPEKSGKEVSGSTAGPKVLKTVAAYEDILNYLKQNGALLSHVRPEYLLTMENFIKYMQGLPCKPIRTHSGRLVSHMSRRPLERQFMKRAPEAWTNTVLQTVKIFLLNRLTPRVFLSMAGVSSTSSSETGEADPSSPHFDTSNISDSNLYSPAEALLLRWLSYHYKRVDRGQNPRPITQPSRDLRDSLVLANVVMSHIPESGPLLQNLKKPCTAPEHYEQNAQRLIAVLQEMGLHLDLKPQDIAEGNSRDLLLYLLWLVQQLPHYIPKSTIHFATPLGLSATKHLELTNPTKKRLEYRGRIHGSSDFSLPSDTVTLEPRGTALFPIDFKARFLKPVDARLTFLTKKESPGQAAALVFRLKSQITSKRPNKTVNITTKLYNLHVLVLEVANTLGVDGDFKMTVSTEKVDPVSKKGLKSTLAYPDKVNPFYVATSRLRIRKDGTITLQVHFMPIEMGHHLCTIAFRDANAGEFYYEVLGEATLPAPMEERPFPVSAKCQEPTTFTLPIHSANPKLDRVRQILIDRVHQETGRTPSVLLNRPDKAVTYEVTSSSPFMKVPKTLSVMTGGTRINLDSADGGGSAKLPIEFAPKEAGMYPATITLTSAYDVRVYAIEGTATAPNTHCTLTFNTTARKSITQELPFVNPTDTDWFLRATFAPQKKADGSALQAPVFDGPSSLVAKKKIGEQKTTTVYPLTFNPDWVCEVHGHLDIYNTSTNETYEYDLIGTADEPLAEDHVVVQCQAREKTDVSIEVTNPTSSPLTYDVESDLLNISGPPSFSLPAFGKGAYPLSVLPILSGSTTGSVVFKQQDSERYQWYTLQINASPPKPQATLKLQCVVREAVCVSLQMTNPLDDIVTLEVSLIGDGLLGESEFVLAPREAATYQLIYAPLVPGQYRGSASLLSEKLGEFWYDLELTADPAPPTEIPLMECEVGTTKQHTVTIENPLGYDVALIPRSSNPSNFRVSTPRLLLPPFDTADITLEYSPTTIDHVEEGTITLDHPLAGEWVYNLTGKGLLPRRPKEVSVVTTVGRAVSSTVHFKNPFMKALSVMVFLVVEAKPKGSGKDSTREQQASGAQDFTLLLKKTRLHVAPLASVPIPFVFSPASMREHVAEIVVRADDPAQQGLQWIFRLKGLVEAPIDPQLHPFSTRARQPLDTEYSFSLVGVQPSREPLEYELEVPPDVKEMVDRTFALDFKDTLITEADQSAVMLVKFAPMRPFTANCTLIIKRSSGGRWRFQLRLYASVPDPDDTISIESPINQQTAVAFRLTNIAPTYSQFEAFFAPESPSDDFIVTPTSGTLDPAGSSGTMFIVSYRPTEYGKTVTAKLVIQTEDTYWSYLVRGTHPHYNAPEITSSRLDNKLDPAVAKELRKAENKGRATNFIRANMKKAAAAADFRRDR</sequence>
<dbReference type="CDD" id="cd21218">
    <property type="entry name" value="CH_PLS_FIM_rpt2"/>
    <property type="match status" value="1"/>
</dbReference>
<feature type="coiled-coil region" evidence="6">
    <location>
        <begin position="629"/>
        <end position="656"/>
    </location>
</feature>
<dbReference type="InterPro" id="IPR056343">
    <property type="entry name" value="CFAP47_dom"/>
</dbReference>
<accession>A0A0G4F3L5</accession>
<dbReference type="EMBL" id="CDMY01000366">
    <property type="protein sequence ID" value="CEM06420.1"/>
    <property type="molecule type" value="Genomic_DNA"/>
</dbReference>
<gene>
    <name evidence="9" type="ORF">Vbra_5628</name>
</gene>
<evidence type="ECO:0000256" key="7">
    <source>
        <dbReference type="SAM" id="MobiDB-lite"/>
    </source>
</evidence>
<dbReference type="Pfam" id="PF24529">
    <property type="entry name" value="CFAP47"/>
    <property type="match status" value="1"/>
</dbReference>
<dbReference type="STRING" id="1169540.A0A0G4F3L5"/>
<dbReference type="SMART" id="SM00033">
    <property type="entry name" value="CH"/>
    <property type="match status" value="1"/>
</dbReference>
<evidence type="ECO:0000256" key="2">
    <source>
        <dbReference type="ARBA" id="ARBA00004496"/>
    </source>
</evidence>
<dbReference type="PROSITE" id="PS50021">
    <property type="entry name" value="CH"/>
    <property type="match status" value="1"/>
</dbReference>
<dbReference type="PANTHER" id="PTHR45912">
    <property type="entry name" value="CILIA- AND FLAGELLA-ASSOCIATED PROTEIN 47"/>
    <property type="match status" value="1"/>
</dbReference>
<dbReference type="Pfam" id="PF26579">
    <property type="entry name" value="Ig_CFAP47"/>
    <property type="match status" value="1"/>
</dbReference>
<feature type="compositionally biased region" description="Polar residues" evidence="7">
    <location>
        <begin position="298"/>
        <end position="309"/>
    </location>
</feature>
<keyword evidence="4" id="KW-0969">Cilium</keyword>
<dbReference type="InterPro" id="IPR001715">
    <property type="entry name" value="CH_dom"/>
</dbReference>
<dbReference type="OrthoDB" id="10060824at2759"/>
<reference evidence="9 10" key="1">
    <citation type="submission" date="2014-11" db="EMBL/GenBank/DDBJ databases">
        <authorList>
            <person name="Zhu J."/>
            <person name="Qi W."/>
            <person name="Song R."/>
        </authorList>
    </citation>
    <scope>NUCLEOTIDE SEQUENCE [LARGE SCALE GENOMIC DNA]</scope>
</reference>
<keyword evidence="5" id="KW-0966">Cell projection</keyword>
<feature type="domain" description="Calponin-homology (CH)" evidence="8">
    <location>
        <begin position="1777"/>
        <end position="1889"/>
    </location>
</feature>
<feature type="region of interest" description="Disordered" evidence="7">
    <location>
        <begin position="1749"/>
        <end position="1770"/>
    </location>
</feature>
<dbReference type="GO" id="GO:0005929">
    <property type="term" value="C:cilium"/>
    <property type="evidence" value="ECO:0007669"/>
    <property type="project" value="UniProtKB-SubCell"/>
</dbReference>
<dbReference type="Gene3D" id="1.10.418.10">
    <property type="entry name" value="Calponin-like domain"/>
    <property type="match status" value="1"/>
</dbReference>
<evidence type="ECO:0000313" key="9">
    <source>
        <dbReference type="EMBL" id="CEM06420.1"/>
    </source>
</evidence>
<evidence type="ECO:0000259" key="8">
    <source>
        <dbReference type="PROSITE" id="PS50021"/>
    </source>
</evidence>
<dbReference type="InterPro" id="IPR036872">
    <property type="entry name" value="CH_dom_sf"/>
</dbReference>
<evidence type="ECO:0000256" key="4">
    <source>
        <dbReference type="ARBA" id="ARBA00023069"/>
    </source>
</evidence>
<name>A0A0G4F3L5_VITBC</name>
<feature type="region of interest" description="Disordered" evidence="7">
    <location>
        <begin position="1520"/>
        <end position="1552"/>
    </location>
</feature>
<feature type="compositionally biased region" description="Basic and acidic residues" evidence="7">
    <location>
        <begin position="97"/>
        <end position="106"/>
    </location>
</feature>
<dbReference type="Gene3D" id="2.60.40.10">
    <property type="entry name" value="Immunoglobulins"/>
    <property type="match status" value="8"/>
</dbReference>
<dbReference type="GO" id="GO:0060271">
    <property type="term" value="P:cilium assembly"/>
    <property type="evidence" value="ECO:0007669"/>
    <property type="project" value="TreeGrafter"/>
</dbReference>
<dbReference type="Pfam" id="PF22544">
    <property type="entry name" value="HYDIN_VesB_CFA65-like_Ig"/>
    <property type="match status" value="1"/>
</dbReference>
<evidence type="ECO:0000256" key="6">
    <source>
        <dbReference type="SAM" id="Coils"/>
    </source>
</evidence>
<dbReference type="GO" id="GO:0005737">
    <property type="term" value="C:cytoplasm"/>
    <property type="evidence" value="ECO:0007669"/>
    <property type="project" value="UniProtKB-SubCell"/>
</dbReference>
<dbReference type="InterPro" id="IPR013783">
    <property type="entry name" value="Ig-like_fold"/>
</dbReference>